<keyword evidence="4" id="KW-1185">Reference proteome</keyword>
<dbReference type="AlphaFoldDB" id="A0A0R2LL02"/>
<name>A0A0R2LL02_9LACO</name>
<sequence>MYFVIASAFVYFFNYFKLTNYFQTRKSAITGIILGYIYITFDMMYLFLQHFNLRYAILIAGILLFILIQAFFIIIIFFISRRRQKKVYQDKFTEEQVENLKSYTDRLEKDQLKLRHFKHDYKNLLFSLRTVADEQDYDAMNQALDNLENYSDDYLNNLSMDLYKDLNNVKNPYLKSLFISKLNTINKNNIVSYFNCYDELTDVPINILDLINLLSQAIDNAIEYTKDQEHGAIQLSITKEDQQLAFLINNTVSKVPTTKKETDGLEKLHIKNLKKKYSNIFIQYSKNDKWFRFHITLITKGD</sequence>
<dbReference type="EMBL" id="JQCF01000005">
    <property type="protein sequence ID" value="KRO00016.1"/>
    <property type="molecule type" value="Genomic_DNA"/>
</dbReference>
<dbReference type="InterPro" id="IPR036890">
    <property type="entry name" value="HATPase_C_sf"/>
</dbReference>
<gene>
    <name evidence="3" type="ORF">IV57_GL002030</name>
</gene>
<dbReference type="PANTHER" id="PTHR40448:SF1">
    <property type="entry name" value="TWO-COMPONENT SENSOR HISTIDINE KINASE"/>
    <property type="match status" value="1"/>
</dbReference>
<dbReference type="STRING" id="993692.IV57_GL002030"/>
<dbReference type="PATRIC" id="fig|993692.3.peg.2062"/>
<feature type="transmembrane region" description="Helical" evidence="1">
    <location>
        <begin position="54"/>
        <end position="79"/>
    </location>
</feature>
<keyword evidence="1" id="KW-1133">Transmembrane helix</keyword>
<reference evidence="3 4" key="1">
    <citation type="journal article" date="2015" name="Genome Announc.">
        <title>Expanding the biotechnology potential of lactobacilli through comparative genomics of 213 strains and associated genera.</title>
        <authorList>
            <person name="Sun Z."/>
            <person name="Harris H.M."/>
            <person name="McCann A."/>
            <person name="Guo C."/>
            <person name="Argimon S."/>
            <person name="Zhang W."/>
            <person name="Yang X."/>
            <person name="Jeffery I.B."/>
            <person name="Cooney J.C."/>
            <person name="Kagawa T.F."/>
            <person name="Liu W."/>
            <person name="Song Y."/>
            <person name="Salvetti E."/>
            <person name="Wrobel A."/>
            <person name="Rasinkangas P."/>
            <person name="Parkhill J."/>
            <person name="Rea M.C."/>
            <person name="O'Sullivan O."/>
            <person name="Ritari J."/>
            <person name="Douillard F.P."/>
            <person name="Paul Ross R."/>
            <person name="Yang R."/>
            <person name="Briner A.E."/>
            <person name="Felis G.E."/>
            <person name="de Vos W.M."/>
            <person name="Barrangou R."/>
            <person name="Klaenhammer T.R."/>
            <person name="Caufield P.W."/>
            <person name="Cui Y."/>
            <person name="Zhang H."/>
            <person name="O'Toole P.W."/>
        </authorList>
    </citation>
    <scope>NUCLEOTIDE SEQUENCE [LARGE SCALE GENOMIC DNA]</scope>
    <source>
        <strain evidence="3 4">DSM 24716</strain>
    </source>
</reference>
<organism evidence="3 4">
    <name type="scientific">Companilactobacillus kimchiensis</name>
    <dbReference type="NCBI Taxonomy" id="993692"/>
    <lineage>
        <taxon>Bacteria</taxon>
        <taxon>Bacillati</taxon>
        <taxon>Bacillota</taxon>
        <taxon>Bacilli</taxon>
        <taxon>Lactobacillales</taxon>
        <taxon>Lactobacillaceae</taxon>
        <taxon>Companilactobacillus</taxon>
    </lineage>
</organism>
<keyword evidence="1" id="KW-0812">Transmembrane</keyword>
<dbReference type="Proteomes" id="UP000051006">
    <property type="component" value="Unassembled WGS sequence"/>
</dbReference>
<evidence type="ECO:0000256" key="1">
    <source>
        <dbReference type="SAM" id="Phobius"/>
    </source>
</evidence>
<proteinExistence type="predicted"/>
<evidence type="ECO:0000313" key="4">
    <source>
        <dbReference type="Proteomes" id="UP000051006"/>
    </source>
</evidence>
<evidence type="ECO:0000259" key="2">
    <source>
        <dbReference type="Pfam" id="PF14501"/>
    </source>
</evidence>
<accession>A0A0R2LL02</accession>
<keyword evidence="1" id="KW-0472">Membrane</keyword>
<dbReference type="Pfam" id="PF14501">
    <property type="entry name" value="HATPase_c_5"/>
    <property type="match status" value="1"/>
</dbReference>
<evidence type="ECO:0000313" key="3">
    <source>
        <dbReference type="EMBL" id="KRO00016.1"/>
    </source>
</evidence>
<comment type="caution">
    <text evidence="3">The sequence shown here is derived from an EMBL/GenBank/DDBJ whole genome shotgun (WGS) entry which is preliminary data.</text>
</comment>
<dbReference type="PANTHER" id="PTHR40448">
    <property type="entry name" value="TWO-COMPONENT SENSOR HISTIDINE KINASE"/>
    <property type="match status" value="1"/>
</dbReference>
<protein>
    <submittedName>
        <fullName evidence="3">Signal transduction protein</fullName>
    </submittedName>
</protein>
<dbReference type="InterPro" id="IPR032834">
    <property type="entry name" value="NatK-like_C"/>
</dbReference>
<dbReference type="GO" id="GO:0042802">
    <property type="term" value="F:identical protein binding"/>
    <property type="evidence" value="ECO:0007669"/>
    <property type="project" value="TreeGrafter"/>
</dbReference>
<feature type="domain" description="Sensor histidine kinase NatK-like C-terminal" evidence="2">
    <location>
        <begin position="206"/>
        <end position="297"/>
    </location>
</feature>
<feature type="transmembrane region" description="Helical" evidence="1">
    <location>
        <begin position="27"/>
        <end position="48"/>
    </location>
</feature>
<dbReference type="SUPFAM" id="SSF55874">
    <property type="entry name" value="ATPase domain of HSP90 chaperone/DNA topoisomerase II/histidine kinase"/>
    <property type="match status" value="1"/>
</dbReference>
<dbReference type="Gene3D" id="3.30.565.10">
    <property type="entry name" value="Histidine kinase-like ATPase, C-terminal domain"/>
    <property type="match status" value="1"/>
</dbReference>